<dbReference type="InterPro" id="IPR009076">
    <property type="entry name" value="FRB_dom"/>
</dbReference>
<sequence>MSLSTTPSNEVLNKILNDLKSRSEETKYKAANDLRDHVISISREISGENFTKFINDVNRRIFALIQSNDNDEKIGGILAIDKLIDFDGEENTTKITRFANYLRFVLPGNDLQTMVLASKALGRLALSGGTLTPEFVEFEVKRALEWLQGDRHESKRYAAVLVLKELAQNAPILIYAYVPQILNLIWVVLKDPKVVIREGAADALSVCLVLIQQRESSSRNNWYTKILEEAQKGLKFGSSDTVHGCLLVIRELLLHTGNFMNKYYKEITDIVIKNRDNKDSLIRRTVISLMSDLANFDSQTFVDNYLDNCMIYLLSQLKKDRDRSIAFTSIGKIAIAVGSNIGPYLDSITLNIKEVLTQKSRNRVGTEVYIFQCISMLATAVGQALTKHMHELLDIMLAQGLSEALTQALSDLAHYIPPLLPTIQDRLLNVLSIILSGQPYHHPNSSFAKQSNLMQSQIRDLQTTDVHETEIIILALKTLGTFDFSGHMLNEFVREYIVRYLEDDNAEVRKSAAITCCHLLVNDPVCYQTSNNSMQIVGEVLEKLLTVGITDSDAQIRKTVLSSLDERFDHHLAQAENIRTLFLALNDEVFAIREVTITIIGRLTVHNPAYIMPSLRKTLIQLLSEIEYSGVNCNKEEAARLLSHLIKNSRRLIKPYVEPLLKVLIPKCKDPSPGVASESLKAIGELALIGEDMIPYLDDLFPMIIETLQDQSNITKREVALKTLGQLASNTGYIIEPYIKYPNLLNILISILKTEQNMVIRRQTVKVMGILGALDPYKHKMALRNPNENISNVSSETPEDNLPLGLNPSSEEYYPTVAINALMRILRDPSLSVHHTAVVQAIIYIFKTLGLKCVSFLPQIMPAFLNMMRICQVGNLEFYFQQLGILVTVVKQHIRNYLTEIYQLIQEFWNFNSNIQLTIISLMESIAIALNCEFKAYLPQLLPQLLQIFETDTSEKRQLTIKVLKAFIVFGSNLEEYLHLVIPIIIKLFERIDAPLDLRREAIQTIGNLCKNINFSDHASRIIHPLVRILPNPELRNDAMDTLIKLVLQLNSDYAIFVPMVNKILIKNHIQHAEYDNLVTKLLKNEPLQRISDNGEEAIDANLDDNLSAEITTKKLPVNQQHLKKAWEASQRSTKEDWMEWLRRLSVELLKESPSPALRACASLASVYYPLSRELFNAGFVSCWGELYDQFQDELVEALETALTSPNIPPELIQTLLNLAEFMEHDDKALPIDIKTLGGFAAKCHTYAKALHYKELEFISEPKPSNIEALISINNQLQQPDSAIGILTYAQENHNIKLKESWYEKLQRWEDALAAYERKQLEDPLSFEATIGRMRCLHALGEWEALSQLVKEKWAYATDDAKKIMAPLAAGSAWGLSDYELMEEYIGAMKPDSPDGSFFRAILTVNRNLYPQAEQYINKTRDLLDTELTALVGESYNRAYSVVVRIQMLAELEEIITYKQLFDQPERQETIRKTWMKRLKGCQKNIDIWHRILRIQALVISPKENMEMWIKFANLCRKGGRLNTALKTLLTLSNNNSLDGDPMLNPPPVVYAYLKYLWAIPENRNRAFQIMKIFTKNLVNQLENTSYNDMSYHMDGNNNMNGYQNTVKLKKLIARCYLRLGEWQKAQTDELTIETIPEILSSLHSATCYDNEWYKAWHSWALTNFEVINYYEKANDTNNVSAKDLIEYVKPSIFGFFKSIALSKSNSLQDTLRLITLWFKYGYNVEVNNAVSEGLNRVSIDTWLQVIPQLIARIYTNHSHVRNLLQQLLTDVGKEHPQALVYSLTVASKSPNVERQNAANAIMEKMMIHSATLVNQALLVSQELIRVAILWHEMWHEGLEEASRLYFGNHNIEGMFATLQPLHQMLEKGPETMREISFNQGFGRDLSEALDWCRKYSKTKDINDLNQAWDLYYTVFRKINKQLPQLTTLELKYVSPKLLNARDLELAVPGQYRSGEPIIRIQYFVPTLNIITSKQRPRRLSIKGSDGKEYQYLLKGHEDLRQDERVMQLFGLINTLLADDPETFTRHMNIQRYPVIPLSPNSGLIGWVPHCDTLHSLIRDYRESKKTLLNIEHRLMLQMAPDYDNLTLLQKVEVFEYAADNTTGQDLYKVLWIKSRNSEAWLDRRTNYTRSLAVMSMVGYILGLGDRHPSNLMLDRFTGKVVHIDFGDCFEVAMHREKFPERIPFRLTRMLINAMEVSGIEGNFRITCEHVMRVLRENKDSLMAVLEAFVYDPLINWRLITNPSPKLDNKPAQNKRSDDDNRNYNGNRKQRNENDILNNEETDNVEYLNPRAVQIVNRIQNKLTGRDFKPNNVLDVRSQVYQLIEQATSVENLCQCYIGWCAFW</sequence>
<dbReference type="InterPro" id="IPR036738">
    <property type="entry name" value="FRB_sf"/>
</dbReference>
<dbReference type="InterPro" id="IPR000403">
    <property type="entry name" value="PI3/4_kinase_cat_dom"/>
</dbReference>
<dbReference type="InterPro" id="IPR011009">
    <property type="entry name" value="Kinase-like_dom_sf"/>
</dbReference>
<organism evidence="17 18">
    <name type="scientific">Anaeromyces robustus</name>
    <dbReference type="NCBI Taxonomy" id="1754192"/>
    <lineage>
        <taxon>Eukaryota</taxon>
        <taxon>Fungi</taxon>
        <taxon>Fungi incertae sedis</taxon>
        <taxon>Chytridiomycota</taxon>
        <taxon>Chytridiomycota incertae sedis</taxon>
        <taxon>Neocallimastigomycetes</taxon>
        <taxon>Neocallimastigales</taxon>
        <taxon>Neocallimastigaceae</taxon>
        <taxon>Anaeromyces</taxon>
    </lineage>
</organism>
<dbReference type="FunFam" id="3.30.1010.10:FF:000004">
    <property type="entry name" value="Serine/threonine-protein kinase TOR"/>
    <property type="match status" value="1"/>
</dbReference>
<dbReference type="GO" id="GO:1901992">
    <property type="term" value="P:positive regulation of mitotic cell cycle phase transition"/>
    <property type="evidence" value="ECO:0007669"/>
    <property type="project" value="UniProtKB-ARBA"/>
</dbReference>
<dbReference type="SUPFAM" id="SSF48371">
    <property type="entry name" value="ARM repeat"/>
    <property type="match status" value="3"/>
</dbReference>
<dbReference type="GO" id="GO:0045944">
    <property type="term" value="P:positive regulation of transcription by RNA polymerase II"/>
    <property type="evidence" value="ECO:0007669"/>
    <property type="project" value="UniProtKB-ARBA"/>
</dbReference>
<dbReference type="Gene3D" id="1.25.40.10">
    <property type="entry name" value="Tetratricopeptide repeat domain"/>
    <property type="match status" value="1"/>
</dbReference>
<dbReference type="EMBL" id="MCFG01000102">
    <property type="protein sequence ID" value="ORX82129.1"/>
    <property type="molecule type" value="Genomic_DNA"/>
</dbReference>
<dbReference type="EC" id="2.7.11.1" evidence="12"/>
<dbReference type="InterPro" id="IPR003151">
    <property type="entry name" value="PIK-rel_kinase_FAT"/>
</dbReference>
<dbReference type="GO" id="GO:0051321">
    <property type="term" value="P:meiotic cell cycle"/>
    <property type="evidence" value="ECO:0007669"/>
    <property type="project" value="UniProtKB-KW"/>
</dbReference>
<dbReference type="SMART" id="SM01345">
    <property type="entry name" value="Rapamycin_bind"/>
    <property type="match status" value="1"/>
</dbReference>
<evidence type="ECO:0000256" key="9">
    <source>
        <dbReference type="ARBA" id="ARBA00023306"/>
    </source>
</evidence>
<dbReference type="InterPro" id="IPR014009">
    <property type="entry name" value="PIK_FAT"/>
</dbReference>
<dbReference type="Gene3D" id="3.30.1010.10">
    <property type="entry name" value="Phosphatidylinositol 3-kinase Catalytic Subunit, Chain A, domain 4"/>
    <property type="match status" value="1"/>
</dbReference>
<evidence type="ECO:0000256" key="11">
    <source>
        <dbReference type="ARBA" id="ARBA00048679"/>
    </source>
</evidence>
<dbReference type="PROSITE" id="PS51189">
    <property type="entry name" value="FAT"/>
    <property type="match status" value="1"/>
</dbReference>
<dbReference type="PANTHER" id="PTHR11139:SF9">
    <property type="entry name" value="SERINE_THREONINE-PROTEIN KINASE MTOR"/>
    <property type="match status" value="1"/>
</dbReference>
<evidence type="ECO:0000256" key="3">
    <source>
        <dbReference type="ARBA" id="ARBA00022679"/>
    </source>
</evidence>
<dbReference type="Gene3D" id="1.20.120.150">
    <property type="entry name" value="FKBP12-rapamycin binding domain"/>
    <property type="match status" value="1"/>
</dbReference>
<dbReference type="Pfam" id="PF11865">
    <property type="entry name" value="mTOR_dom"/>
    <property type="match status" value="1"/>
</dbReference>
<dbReference type="Pfam" id="PF23593">
    <property type="entry name" value="HEAT_ATR"/>
    <property type="match status" value="1"/>
</dbReference>
<dbReference type="InterPro" id="IPR016024">
    <property type="entry name" value="ARM-type_fold"/>
</dbReference>
<dbReference type="InterPro" id="IPR050517">
    <property type="entry name" value="DDR_Repair_Kinase"/>
</dbReference>
<evidence type="ECO:0000256" key="7">
    <source>
        <dbReference type="ARBA" id="ARBA00022840"/>
    </source>
</evidence>
<evidence type="ECO:0000313" key="18">
    <source>
        <dbReference type="Proteomes" id="UP000193944"/>
    </source>
</evidence>
<evidence type="ECO:0000313" key="17">
    <source>
        <dbReference type="EMBL" id="ORX82129.1"/>
    </source>
</evidence>
<evidence type="ECO:0000256" key="13">
    <source>
        <dbReference type="SAM" id="MobiDB-lite"/>
    </source>
</evidence>
<evidence type="ECO:0000256" key="5">
    <source>
        <dbReference type="ARBA" id="ARBA00022741"/>
    </source>
</evidence>
<dbReference type="PROSITE" id="PS00915">
    <property type="entry name" value="PI3_4_KINASE_1"/>
    <property type="match status" value="1"/>
</dbReference>
<keyword evidence="9" id="KW-0131">Cell cycle</keyword>
<gene>
    <name evidence="17" type="ORF">BCR32DRAFT_279146</name>
</gene>
<feature type="region of interest" description="Disordered" evidence="13">
    <location>
        <begin position="2246"/>
        <end position="2281"/>
    </location>
</feature>
<keyword evidence="3 12" id="KW-0808">Transferase</keyword>
<dbReference type="FunFam" id="1.20.120.150:FF:000001">
    <property type="entry name" value="Serine/threonine-protein kinase TOR"/>
    <property type="match status" value="1"/>
</dbReference>
<dbReference type="SMART" id="SM01346">
    <property type="entry name" value="DUF3385"/>
    <property type="match status" value="1"/>
</dbReference>
<dbReference type="InterPro" id="IPR018936">
    <property type="entry name" value="PI3/4_kinase_CS"/>
</dbReference>
<dbReference type="GO" id="GO:0005737">
    <property type="term" value="C:cytoplasm"/>
    <property type="evidence" value="ECO:0007669"/>
    <property type="project" value="TreeGrafter"/>
</dbReference>
<dbReference type="CDD" id="cd05169">
    <property type="entry name" value="PIKKc_TOR"/>
    <property type="match status" value="1"/>
</dbReference>
<dbReference type="PANTHER" id="PTHR11139">
    <property type="entry name" value="ATAXIA TELANGIECTASIA MUTATED ATM -RELATED"/>
    <property type="match status" value="1"/>
</dbReference>
<evidence type="ECO:0000259" key="14">
    <source>
        <dbReference type="PROSITE" id="PS50290"/>
    </source>
</evidence>
<dbReference type="GO" id="GO:0106310">
    <property type="term" value="F:protein serine kinase activity"/>
    <property type="evidence" value="ECO:0007669"/>
    <property type="project" value="RHEA"/>
</dbReference>
<dbReference type="GO" id="GO:0031931">
    <property type="term" value="C:TORC1 complex"/>
    <property type="evidence" value="ECO:0007669"/>
    <property type="project" value="TreeGrafter"/>
</dbReference>
<evidence type="ECO:0000256" key="8">
    <source>
        <dbReference type="ARBA" id="ARBA00023254"/>
    </source>
</evidence>
<dbReference type="InterPro" id="IPR003152">
    <property type="entry name" value="FATC_dom"/>
</dbReference>
<dbReference type="InterPro" id="IPR011990">
    <property type="entry name" value="TPR-like_helical_dom_sf"/>
</dbReference>
<keyword evidence="5 12" id="KW-0547">Nucleotide-binding</keyword>
<dbReference type="Proteomes" id="UP000193944">
    <property type="component" value="Unassembled WGS sequence"/>
</dbReference>
<protein>
    <recommendedName>
        <fullName evidence="12">Serine/threonine-protein kinase TOR</fullName>
        <ecNumber evidence="12">2.7.11.1</ecNumber>
    </recommendedName>
</protein>
<feature type="domain" description="FAT" evidence="15">
    <location>
        <begin position="1236"/>
        <end position="1790"/>
    </location>
</feature>
<feature type="domain" description="FATC" evidence="16">
    <location>
        <begin position="2312"/>
        <end position="2344"/>
    </location>
</feature>
<accession>A0A1Y1X8T2</accession>
<dbReference type="PROSITE" id="PS51190">
    <property type="entry name" value="FATC"/>
    <property type="match status" value="1"/>
</dbReference>
<evidence type="ECO:0000256" key="2">
    <source>
        <dbReference type="ARBA" id="ARBA00022527"/>
    </source>
</evidence>
<reference evidence="17 18" key="2">
    <citation type="submission" date="2016-08" db="EMBL/GenBank/DDBJ databases">
        <title>Pervasive Adenine N6-methylation of Active Genes in Fungi.</title>
        <authorList>
            <consortium name="DOE Joint Genome Institute"/>
            <person name="Mondo S.J."/>
            <person name="Dannebaum R.O."/>
            <person name="Kuo R.C."/>
            <person name="Labutti K."/>
            <person name="Haridas S."/>
            <person name="Kuo A."/>
            <person name="Salamov A."/>
            <person name="Ahrendt S.R."/>
            <person name="Lipzen A."/>
            <person name="Sullivan W."/>
            <person name="Andreopoulos W.B."/>
            <person name="Clum A."/>
            <person name="Lindquist E."/>
            <person name="Daum C."/>
            <person name="Ramamoorthy G.K."/>
            <person name="Gryganskyi A."/>
            <person name="Culley D."/>
            <person name="Magnuson J.K."/>
            <person name="James T.Y."/>
            <person name="O'Malley M.A."/>
            <person name="Stajich J.E."/>
            <person name="Spatafora J.W."/>
            <person name="Visel A."/>
            <person name="Grigoriev I.V."/>
        </authorList>
    </citation>
    <scope>NUCLEOTIDE SEQUENCE [LARGE SCALE GENOMIC DNA]</scope>
    <source>
        <strain evidence="17 18">S4</strain>
    </source>
</reference>
<dbReference type="GO" id="GO:0000785">
    <property type="term" value="C:chromatin"/>
    <property type="evidence" value="ECO:0007669"/>
    <property type="project" value="UniProtKB-ARBA"/>
</dbReference>
<reference evidence="17 18" key="1">
    <citation type="submission" date="2016-08" db="EMBL/GenBank/DDBJ databases">
        <title>A Parts List for Fungal Cellulosomes Revealed by Comparative Genomics.</title>
        <authorList>
            <consortium name="DOE Joint Genome Institute"/>
            <person name="Haitjema C.H."/>
            <person name="Gilmore S.P."/>
            <person name="Henske J.K."/>
            <person name="Solomon K.V."/>
            <person name="De Groot R."/>
            <person name="Kuo A."/>
            <person name="Mondo S.J."/>
            <person name="Salamov A.A."/>
            <person name="Labutti K."/>
            <person name="Zhao Z."/>
            <person name="Chiniquy J."/>
            <person name="Barry K."/>
            <person name="Brewer H.M."/>
            <person name="Purvine S.O."/>
            <person name="Wright A.T."/>
            <person name="Boxma B."/>
            <person name="Van Alen T."/>
            <person name="Hackstein J.H."/>
            <person name="Baker S.E."/>
            <person name="Grigoriev I.V."/>
            <person name="O'Malley M.A."/>
        </authorList>
    </citation>
    <scope>NUCLEOTIDE SEQUENCE [LARGE SCALE GENOMIC DNA]</scope>
    <source>
        <strain evidence="17 18">S4</strain>
    </source>
</reference>
<dbReference type="PROSITE" id="PS50290">
    <property type="entry name" value="PI3_4_KINASE_3"/>
    <property type="match status" value="1"/>
</dbReference>
<evidence type="ECO:0000256" key="4">
    <source>
        <dbReference type="ARBA" id="ARBA00022737"/>
    </source>
</evidence>
<dbReference type="Pfam" id="PF25574">
    <property type="entry name" value="TPR_IMB1"/>
    <property type="match status" value="1"/>
</dbReference>
<keyword evidence="8" id="KW-0469">Meiosis</keyword>
<keyword evidence="4" id="KW-0677">Repeat</keyword>
<evidence type="ECO:0000256" key="1">
    <source>
        <dbReference type="ARBA" id="ARBA00011031"/>
    </source>
</evidence>
<comment type="similarity">
    <text evidence="1 12">Belongs to the PI3/PI4-kinase family.</text>
</comment>
<comment type="caution">
    <text evidence="17">The sequence shown here is derived from an EMBL/GenBank/DDBJ whole genome shotgun (WGS) entry which is preliminary data.</text>
</comment>
<dbReference type="SUPFAM" id="SSF56112">
    <property type="entry name" value="Protein kinase-like (PK-like)"/>
    <property type="match status" value="1"/>
</dbReference>
<keyword evidence="2 12" id="KW-0723">Serine/threonine-protein kinase</keyword>
<dbReference type="GO" id="GO:0031932">
    <property type="term" value="C:TORC2 complex"/>
    <property type="evidence" value="ECO:0007669"/>
    <property type="project" value="TreeGrafter"/>
</dbReference>
<evidence type="ECO:0000259" key="15">
    <source>
        <dbReference type="PROSITE" id="PS51189"/>
    </source>
</evidence>
<dbReference type="SMART" id="SM01343">
    <property type="entry name" value="FATC"/>
    <property type="match status" value="1"/>
</dbReference>
<keyword evidence="6 12" id="KW-0418">Kinase</keyword>
<dbReference type="InterPro" id="IPR011989">
    <property type="entry name" value="ARM-like"/>
</dbReference>
<evidence type="ECO:0000256" key="12">
    <source>
        <dbReference type="RuleBase" id="RU364109"/>
    </source>
</evidence>
<evidence type="ECO:0000256" key="10">
    <source>
        <dbReference type="ARBA" id="ARBA00047899"/>
    </source>
</evidence>
<proteinExistence type="inferred from homology"/>
<evidence type="ECO:0000259" key="16">
    <source>
        <dbReference type="PROSITE" id="PS51190"/>
    </source>
</evidence>
<feature type="domain" description="PI3K/PI4K catalytic" evidence="14">
    <location>
        <begin position="1964"/>
        <end position="2282"/>
    </location>
</feature>
<dbReference type="GO" id="GO:0031137">
    <property type="term" value="P:regulation of conjugation with cellular fusion"/>
    <property type="evidence" value="ECO:0007669"/>
    <property type="project" value="UniProtKB-ARBA"/>
</dbReference>
<dbReference type="GO" id="GO:0005634">
    <property type="term" value="C:nucleus"/>
    <property type="evidence" value="ECO:0007669"/>
    <property type="project" value="TreeGrafter"/>
</dbReference>
<dbReference type="GO" id="GO:0038202">
    <property type="term" value="P:TORC1 signaling"/>
    <property type="evidence" value="ECO:0007669"/>
    <property type="project" value="TreeGrafter"/>
</dbReference>
<dbReference type="InterPro" id="IPR058584">
    <property type="entry name" value="IMB1_TNPO1-like_TPR"/>
</dbReference>
<dbReference type="Gene3D" id="1.10.1070.11">
    <property type="entry name" value="Phosphatidylinositol 3-/4-kinase, catalytic domain"/>
    <property type="match status" value="1"/>
</dbReference>
<keyword evidence="7 12" id="KW-0067">ATP-binding</keyword>
<dbReference type="GO" id="GO:0004674">
    <property type="term" value="F:protein serine/threonine kinase activity"/>
    <property type="evidence" value="ECO:0007669"/>
    <property type="project" value="UniProtKB-KW"/>
</dbReference>
<dbReference type="GO" id="GO:0044877">
    <property type="term" value="F:protein-containing complex binding"/>
    <property type="evidence" value="ECO:0007669"/>
    <property type="project" value="InterPro"/>
</dbReference>
<comment type="catalytic activity">
    <reaction evidence="11">
        <text>L-seryl-[protein] + ATP = O-phospho-L-seryl-[protein] + ADP + H(+)</text>
        <dbReference type="Rhea" id="RHEA:17989"/>
        <dbReference type="Rhea" id="RHEA-COMP:9863"/>
        <dbReference type="Rhea" id="RHEA-COMP:11604"/>
        <dbReference type="ChEBI" id="CHEBI:15378"/>
        <dbReference type="ChEBI" id="CHEBI:29999"/>
        <dbReference type="ChEBI" id="CHEBI:30616"/>
        <dbReference type="ChEBI" id="CHEBI:83421"/>
        <dbReference type="ChEBI" id="CHEBI:456216"/>
        <dbReference type="EC" id="2.7.11.1"/>
    </reaction>
</comment>
<dbReference type="FunFam" id="1.25.10.10:FF:000582">
    <property type="entry name" value="Serine/threonine-protein kinase TOR"/>
    <property type="match status" value="1"/>
</dbReference>
<dbReference type="SMART" id="SM00146">
    <property type="entry name" value="PI3Kc"/>
    <property type="match status" value="1"/>
</dbReference>
<dbReference type="FunFam" id="1.25.10.10:FF:000371">
    <property type="entry name" value="Serine/threonine-protein kinase TOR"/>
    <property type="match status" value="1"/>
</dbReference>
<comment type="catalytic activity">
    <reaction evidence="10 12">
        <text>L-threonyl-[protein] + ATP = O-phospho-L-threonyl-[protein] + ADP + H(+)</text>
        <dbReference type="Rhea" id="RHEA:46608"/>
        <dbReference type="Rhea" id="RHEA-COMP:11060"/>
        <dbReference type="Rhea" id="RHEA-COMP:11605"/>
        <dbReference type="ChEBI" id="CHEBI:15378"/>
        <dbReference type="ChEBI" id="CHEBI:30013"/>
        <dbReference type="ChEBI" id="CHEBI:30616"/>
        <dbReference type="ChEBI" id="CHEBI:61977"/>
        <dbReference type="ChEBI" id="CHEBI:456216"/>
        <dbReference type="EC" id="2.7.11.1"/>
    </reaction>
</comment>
<dbReference type="Gene3D" id="1.25.10.10">
    <property type="entry name" value="Leucine-rich Repeat Variant"/>
    <property type="match status" value="4"/>
</dbReference>
<dbReference type="GO" id="GO:0016242">
    <property type="term" value="P:negative regulation of macroautophagy"/>
    <property type="evidence" value="ECO:0007669"/>
    <property type="project" value="TreeGrafter"/>
</dbReference>
<dbReference type="Pfam" id="PF08771">
    <property type="entry name" value="FRB_dom"/>
    <property type="match status" value="1"/>
</dbReference>
<dbReference type="PROSITE" id="PS00916">
    <property type="entry name" value="PI3_4_KINASE_2"/>
    <property type="match status" value="1"/>
</dbReference>
<dbReference type="GO" id="GO:0010605">
    <property type="term" value="P:negative regulation of macromolecule metabolic process"/>
    <property type="evidence" value="ECO:0007669"/>
    <property type="project" value="UniProtKB-ARBA"/>
</dbReference>
<evidence type="ECO:0000256" key="6">
    <source>
        <dbReference type="ARBA" id="ARBA00022777"/>
    </source>
</evidence>
<dbReference type="InterPro" id="IPR026683">
    <property type="entry name" value="TOR_cat"/>
</dbReference>
<dbReference type="Pfam" id="PF00454">
    <property type="entry name" value="PI3_PI4_kinase"/>
    <property type="match status" value="1"/>
</dbReference>
<dbReference type="GO" id="GO:2000243">
    <property type="term" value="P:positive regulation of reproductive process"/>
    <property type="evidence" value="ECO:0007669"/>
    <property type="project" value="UniProtKB-ARBA"/>
</dbReference>
<dbReference type="GO" id="GO:0005524">
    <property type="term" value="F:ATP binding"/>
    <property type="evidence" value="ECO:0007669"/>
    <property type="project" value="UniProtKB-KW"/>
</dbReference>
<dbReference type="InterPro" id="IPR024585">
    <property type="entry name" value="mTOR_dom"/>
</dbReference>
<dbReference type="InterPro" id="IPR057564">
    <property type="entry name" value="HEAT_ATR"/>
</dbReference>
<dbReference type="Pfam" id="PF02259">
    <property type="entry name" value="FAT"/>
    <property type="match status" value="1"/>
</dbReference>
<dbReference type="OrthoDB" id="381190at2759"/>
<name>A0A1Y1X8T2_9FUNG</name>
<dbReference type="STRING" id="1754192.A0A1Y1X8T2"/>
<dbReference type="Pfam" id="PF02260">
    <property type="entry name" value="FATC"/>
    <property type="match status" value="1"/>
</dbReference>
<dbReference type="FunFam" id="1.10.1070.11:FF:000007">
    <property type="entry name" value="Serine/threonine-protein kinase TOR"/>
    <property type="match status" value="1"/>
</dbReference>
<dbReference type="InterPro" id="IPR036940">
    <property type="entry name" value="PI3/4_kinase_cat_sf"/>
</dbReference>
<dbReference type="SUPFAM" id="SSF47212">
    <property type="entry name" value="FKBP12-rapamycin-binding domain of FKBP-rapamycin-associated protein (FRAP)"/>
    <property type="match status" value="1"/>
</dbReference>
<keyword evidence="18" id="KW-1185">Reference proteome</keyword>
<dbReference type="GO" id="GO:0010972">
    <property type="term" value="P:negative regulation of G2/M transition of mitotic cell cycle"/>
    <property type="evidence" value="ECO:0007669"/>
    <property type="project" value="UniProtKB-ARBA"/>
</dbReference>